<dbReference type="Gene3D" id="2.60.120.260">
    <property type="entry name" value="Galactose-binding domain-like"/>
    <property type="match status" value="1"/>
</dbReference>
<protein>
    <submittedName>
        <fullName evidence="3">Beta-galactosidase BoGH2A</fullName>
    </submittedName>
</protein>
<keyword evidence="4" id="KW-1185">Reference proteome</keyword>
<evidence type="ECO:0000313" key="3">
    <source>
        <dbReference type="EMBL" id="VGO20433.1"/>
    </source>
</evidence>
<dbReference type="AlphaFoldDB" id="A0A6C2UKL9"/>
<dbReference type="EMBL" id="CAAHFH010000001">
    <property type="protein sequence ID" value="VGO20433.1"/>
    <property type="molecule type" value="Genomic_DNA"/>
</dbReference>
<name>A0A6C2UKL9_9BACT</name>
<comment type="similarity">
    <text evidence="1">Belongs to the glycosyl hydrolase 2 family.</text>
</comment>
<dbReference type="InterPro" id="IPR006104">
    <property type="entry name" value="Glyco_hydro_2_N"/>
</dbReference>
<accession>A0A6C2UKL9</accession>
<dbReference type="GO" id="GO:0004553">
    <property type="term" value="F:hydrolase activity, hydrolyzing O-glycosyl compounds"/>
    <property type="evidence" value="ECO:0007669"/>
    <property type="project" value="InterPro"/>
</dbReference>
<sequence>MVLSGFSSFADGRRDQRFSTAGFYAVEGSPRTVANFNPGWRFHKGDASGAEAVGFDDREWEAANLPHGLEILGENASGCRNYQGKAWYRKKFAVNKASSHGKVFIYFEAVMGEAQVWVNGKEVAHHFGGYLPFAADVTDVLNANGKPNVVAVMADNSNSKLYPPGKEQNKLDFTYMGGIYRDTYLIETGPLHVTLRELSDTVAGGGIFAATLDVNGSDAEMEVRTEVAKTVPRSWTFW</sequence>
<dbReference type="Proteomes" id="UP000346198">
    <property type="component" value="Unassembled WGS sequence"/>
</dbReference>
<reference evidence="3 4" key="1">
    <citation type="submission" date="2019-04" db="EMBL/GenBank/DDBJ databases">
        <authorList>
            <person name="Van Vliet M D."/>
        </authorList>
    </citation>
    <scope>NUCLEOTIDE SEQUENCE [LARGE SCALE GENOMIC DNA]</scope>
    <source>
        <strain evidence="3 4">F21</strain>
    </source>
</reference>
<dbReference type="SUPFAM" id="SSF49785">
    <property type="entry name" value="Galactose-binding domain-like"/>
    <property type="match status" value="1"/>
</dbReference>
<dbReference type="GO" id="GO:0005975">
    <property type="term" value="P:carbohydrate metabolic process"/>
    <property type="evidence" value="ECO:0007669"/>
    <property type="project" value="InterPro"/>
</dbReference>
<evidence type="ECO:0000259" key="2">
    <source>
        <dbReference type="Pfam" id="PF02837"/>
    </source>
</evidence>
<dbReference type="PANTHER" id="PTHR42732">
    <property type="entry name" value="BETA-GALACTOSIDASE"/>
    <property type="match status" value="1"/>
</dbReference>
<dbReference type="InterPro" id="IPR008979">
    <property type="entry name" value="Galactose-bd-like_sf"/>
</dbReference>
<evidence type="ECO:0000313" key="4">
    <source>
        <dbReference type="Proteomes" id="UP000346198"/>
    </source>
</evidence>
<dbReference type="Pfam" id="PF02837">
    <property type="entry name" value="Glyco_hydro_2_N"/>
    <property type="match status" value="1"/>
</dbReference>
<dbReference type="PANTHER" id="PTHR42732:SF1">
    <property type="entry name" value="BETA-MANNOSIDASE"/>
    <property type="match status" value="1"/>
</dbReference>
<organism evidence="3 4">
    <name type="scientific">Pontiella sulfatireligans</name>
    <dbReference type="NCBI Taxonomy" id="2750658"/>
    <lineage>
        <taxon>Bacteria</taxon>
        <taxon>Pseudomonadati</taxon>
        <taxon>Kiritimatiellota</taxon>
        <taxon>Kiritimatiellia</taxon>
        <taxon>Kiritimatiellales</taxon>
        <taxon>Pontiellaceae</taxon>
        <taxon>Pontiella</taxon>
    </lineage>
</organism>
<proteinExistence type="inferred from homology"/>
<dbReference type="InterPro" id="IPR051913">
    <property type="entry name" value="GH2_Domain-Containing"/>
</dbReference>
<feature type="domain" description="Glycosyl hydrolases family 2 sugar binding" evidence="2">
    <location>
        <begin position="76"/>
        <end position="187"/>
    </location>
</feature>
<evidence type="ECO:0000256" key="1">
    <source>
        <dbReference type="ARBA" id="ARBA00007401"/>
    </source>
</evidence>
<gene>
    <name evidence="3" type="ORF">SCARR_02496</name>
</gene>